<organism evidence="6 7">
    <name type="scientific">Pullulanibacillus camelliae</name>
    <dbReference type="NCBI Taxonomy" id="1707096"/>
    <lineage>
        <taxon>Bacteria</taxon>
        <taxon>Bacillati</taxon>
        <taxon>Bacillota</taxon>
        <taxon>Bacilli</taxon>
        <taxon>Bacillales</taxon>
        <taxon>Sporolactobacillaceae</taxon>
        <taxon>Pullulanibacillus</taxon>
    </lineage>
</organism>
<name>A0A8J2VI59_9BACL</name>
<protein>
    <submittedName>
        <fullName evidence="6">ABC transporter ATP-binding protein</fullName>
    </submittedName>
</protein>
<accession>A0A8J2VI59</accession>
<dbReference type="NCBIfam" id="NF008453">
    <property type="entry name" value="PRK11308.1"/>
    <property type="match status" value="1"/>
</dbReference>
<dbReference type="SUPFAM" id="SSF52540">
    <property type="entry name" value="P-loop containing nucleoside triphosphate hydrolases"/>
    <property type="match status" value="1"/>
</dbReference>
<evidence type="ECO:0000313" key="6">
    <source>
        <dbReference type="EMBL" id="GGE26981.1"/>
    </source>
</evidence>
<dbReference type="SMART" id="SM00382">
    <property type="entry name" value="AAA"/>
    <property type="match status" value="1"/>
</dbReference>
<dbReference type="PROSITE" id="PS00211">
    <property type="entry name" value="ABC_TRANSPORTER_1"/>
    <property type="match status" value="1"/>
</dbReference>
<dbReference type="PROSITE" id="PS50893">
    <property type="entry name" value="ABC_TRANSPORTER_2"/>
    <property type="match status" value="1"/>
</dbReference>
<evidence type="ECO:0000256" key="1">
    <source>
        <dbReference type="ARBA" id="ARBA00005417"/>
    </source>
</evidence>
<dbReference type="GO" id="GO:0016887">
    <property type="term" value="F:ATP hydrolysis activity"/>
    <property type="evidence" value="ECO:0007669"/>
    <property type="project" value="InterPro"/>
</dbReference>
<dbReference type="Pfam" id="PF00005">
    <property type="entry name" value="ABC_tran"/>
    <property type="match status" value="1"/>
</dbReference>
<sequence length="337" mass="37957">MENEATVLNPDPLVVVDNLKKYYASRQGNRKDSVVKAVDGVSFSIGAGKTLGLVGESGCGKSTTGQAVLNLDRATSGQVFFQGKDITQFKGKALRYLRKEIQIIFQDPYSSLNSRMRVRDILEEPFKIHRLYRGRELTAEVEKLIDMVGLPKNALDKYPHQFSGGQRQRIVIARAIALRPKFIVCDEPVSALDVSVQSQIVNLFRRLQTELNLTYLFISHDLSIVRHISDQVGVMYLGKIVELGDKQAIFSKPLHPYTKALMSAVPLPHPETQRNREKIKLKGDLPSPLNPPTGCRFHTRCPLAQERCKREEPAWREVDAKHWVACHFAEGVEEGVQ</sequence>
<dbReference type="PANTHER" id="PTHR43776:SF7">
    <property type="entry name" value="D,D-DIPEPTIDE TRANSPORT ATP-BINDING PROTEIN DDPF-RELATED"/>
    <property type="match status" value="1"/>
</dbReference>
<keyword evidence="7" id="KW-1185">Reference proteome</keyword>
<dbReference type="Pfam" id="PF08352">
    <property type="entry name" value="oligo_HPY"/>
    <property type="match status" value="1"/>
</dbReference>
<comment type="caution">
    <text evidence="6">The sequence shown here is derived from an EMBL/GenBank/DDBJ whole genome shotgun (WGS) entry which is preliminary data.</text>
</comment>
<keyword evidence="2" id="KW-0813">Transport</keyword>
<dbReference type="AlphaFoldDB" id="A0A8J2VI59"/>
<dbReference type="InterPro" id="IPR003439">
    <property type="entry name" value="ABC_transporter-like_ATP-bd"/>
</dbReference>
<keyword evidence="4 6" id="KW-0067">ATP-binding</keyword>
<dbReference type="InterPro" id="IPR050319">
    <property type="entry name" value="ABC_transp_ATP-bind"/>
</dbReference>
<evidence type="ECO:0000256" key="3">
    <source>
        <dbReference type="ARBA" id="ARBA00022741"/>
    </source>
</evidence>
<reference evidence="6" key="2">
    <citation type="submission" date="2020-09" db="EMBL/GenBank/DDBJ databases">
        <authorList>
            <person name="Sun Q."/>
            <person name="Zhou Y."/>
        </authorList>
    </citation>
    <scope>NUCLEOTIDE SEQUENCE</scope>
    <source>
        <strain evidence="6">CGMCC 1.15371</strain>
    </source>
</reference>
<dbReference type="PANTHER" id="PTHR43776">
    <property type="entry name" value="TRANSPORT ATP-BINDING PROTEIN"/>
    <property type="match status" value="1"/>
</dbReference>
<dbReference type="FunFam" id="3.40.50.300:FF:000016">
    <property type="entry name" value="Oligopeptide ABC transporter ATP-binding component"/>
    <property type="match status" value="1"/>
</dbReference>
<dbReference type="CDD" id="cd03257">
    <property type="entry name" value="ABC_NikE_OppD_transporters"/>
    <property type="match status" value="1"/>
</dbReference>
<dbReference type="GO" id="GO:0055085">
    <property type="term" value="P:transmembrane transport"/>
    <property type="evidence" value="ECO:0007669"/>
    <property type="project" value="UniProtKB-ARBA"/>
</dbReference>
<comment type="similarity">
    <text evidence="1">Belongs to the ABC transporter superfamily.</text>
</comment>
<feature type="domain" description="ABC transporter" evidence="5">
    <location>
        <begin position="14"/>
        <end position="262"/>
    </location>
</feature>
<dbReference type="Gene3D" id="3.40.50.300">
    <property type="entry name" value="P-loop containing nucleotide triphosphate hydrolases"/>
    <property type="match status" value="1"/>
</dbReference>
<dbReference type="InterPro" id="IPR017871">
    <property type="entry name" value="ABC_transporter-like_CS"/>
</dbReference>
<dbReference type="GO" id="GO:0005524">
    <property type="term" value="F:ATP binding"/>
    <property type="evidence" value="ECO:0007669"/>
    <property type="project" value="UniProtKB-KW"/>
</dbReference>
<keyword evidence="3" id="KW-0547">Nucleotide-binding</keyword>
<dbReference type="InterPro" id="IPR027417">
    <property type="entry name" value="P-loop_NTPase"/>
</dbReference>
<dbReference type="InterPro" id="IPR003593">
    <property type="entry name" value="AAA+_ATPase"/>
</dbReference>
<evidence type="ECO:0000259" key="5">
    <source>
        <dbReference type="PROSITE" id="PS50893"/>
    </source>
</evidence>
<dbReference type="EMBL" id="BMIR01000001">
    <property type="protein sequence ID" value="GGE26981.1"/>
    <property type="molecule type" value="Genomic_DNA"/>
</dbReference>
<dbReference type="NCBIfam" id="TIGR01727">
    <property type="entry name" value="oligo_HPY"/>
    <property type="match status" value="1"/>
</dbReference>
<gene>
    <name evidence="6" type="ORF">GCM10011391_01670</name>
</gene>
<evidence type="ECO:0000256" key="4">
    <source>
        <dbReference type="ARBA" id="ARBA00022840"/>
    </source>
</evidence>
<evidence type="ECO:0000313" key="7">
    <source>
        <dbReference type="Proteomes" id="UP000628775"/>
    </source>
</evidence>
<proteinExistence type="inferred from homology"/>
<dbReference type="Proteomes" id="UP000628775">
    <property type="component" value="Unassembled WGS sequence"/>
</dbReference>
<reference evidence="6" key="1">
    <citation type="journal article" date="2014" name="Int. J. Syst. Evol. Microbiol.">
        <title>Complete genome sequence of Corynebacterium casei LMG S-19264T (=DSM 44701T), isolated from a smear-ripened cheese.</title>
        <authorList>
            <consortium name="US DOE Joint Genome Institute (JGI-PGF)"/>
            <person name="Walter F."/>
            <person name="Albersmeier A."/>
            <person name="Kalinowski J."/>
            <person name="Ruckert C."/>
        </authorList>
    </citation>
    <scope>NUCLEOTIDE SEQUENCE</scope>
    <source>
        <strain evidence="6">CGMCC 1.15371</strain>
    </source>
</reference>
<dbReference type="GO" id="GO:0015833">
    <property type="term" value="P:peptide transport"/>
    <property type="evidence" value="ECO:0007669"/>
    <property type="project" value="InterPro"/>
</dbReference>
<dbReference type="InterPro" id="IPR013563">
    <property type="entry name" value="Oligopep_ABC_C"/>
</dbReference>
<evidence type="ECO:0000256" key="2">
    <source>
        <dbReference type="ARBA" id="ARBA00022448"/>
    </source>
</evidence>